<reference evidence="2" key="1">
    <citation type="submission" date="2021-09" db="EMBL/GenBank/DDBJ databases">
        <authorList>
            <consortium name="AG Swart"/>
            <person name="Singh M."/>
            <person name="Singh A."/>
            <person name="Seah K."/>
            <person name="Emmerich C."/>
        </authorList>
    </citation>
    <scope>NUCLEOTIDE SEQUENCE</scope>
    <source>
        <strain evidence="2">ATCC30299</strain>
    </source>
</reference>
<evidence type="ECO:0000313" key="3">
    <source>
        <dbReference type="Proteomes" id="UP001162131"/>
    </source>
</evidence>
<sequence length="465" mass="53690">MEGLIARPRRPLSELISSDQGELSKLLDKFDMFREIVSRNSADSMKFAYLEHLLRISTPLEDSRSAIRAMLKNQQSKILPLLEKRNENLQDSLHNLEEIITSQDINTIRPVIKSTNYRWDGKKLLKDESDYQTEGRVPLCFTLAISQNYYILYTPNMTYVDGYDPFTGEKKIPLIPDEMLRIYSKGFYVLSNLKSAQCQTDFEYKPAKKKKKKGDGNESMISGDEGNQSIRQGKKKNTNMSRDSSSEKKGQVSFISKAKDASIYMDSSFEREKEREFSQASGVGVKENPYQPEIIKEDKPKEPEQLIKKPIIPFEVKQTEEKKIFETQLEPSDEIFLARPKEAEPLQEESKIEEIKQVEVKLDLNLMQNEEKTNGNLMPNLEDSEEEKLKSELASFTNVQNVKEENEEESEEESSSDEEGSEEETTNFQTTKTGELRSWEKYEKKATKKQRSRDQCAPMDGCEMM</sequence>
<comment type="caution">
    <text evidence="2">The sequence shown here is derived from an EMBL/GenBank/DDBJ whole genome shotgun (WGS) entry which is preliminary data.</text>
</comment>
<feature type="compositionally biased region" description="Basic and acidic residues" evidence="1">
    <location>
        <begin position="434"/>
        <end position="445"/>
    </location>
</feature>
<dbReference type="AlphaFoldDB" id="A0AAU9K8S8"/>
<protein>
    <submittedName>
        <fullName evidence="2">Uncharacterized protein</fullName>
    </submittedName>
</protein>
<feature type="region of interest" description="Disordered" evidence="1">
    <location>
        <begin position="205"/>
        <end position="253"/>
    </location>
</feature>
<feature type="compositionally biased region" description="Acidic residues" evidence="1">
    <location>
        <begin position="405"/>
        <end position="425"/>
    </location>
</feature>
<accession>A0AAU9K8S8</accession>
<dbReference type="Proteomes" id="UP001162131">
    <property type="component" value="Unassembled WGS sequence"/>
</dbReference>
<gene>
    <name evidence="2" type="ORF">BSTOLATCC_MIC60978</name>
</gene>
<dbReference type="EMBL" id="CAJZBQ010000058">
    <property type="protein sequence ID" value="CAG9334359.1"/>
    <property type="molecule type" value="Genomic_DNA"/>
</dbReference>
<evidence type="ECO:0000313" key="2">
    <source>
        <dbReference type="EMBL" id="CAG9334359.1"/>
    </source>
</evidence>
<evidence type="ECO:0000256" key="1">
    <source>
        <dbReference type="SAM" id="MobiDB-lite"/>
    </source>
</evidence>
<feature type="region of interest" description="Disordered" evidence="1">
    <location>
        <begin position="366"/>
        <end position="465"/>
    </location>
</feature>
<organism evidence="2 3">
    <name type="scientific">Blepharisma stoltei</name>
    <dbReference type="NCBI Taxonomy" id="1481888"/>
    <lineage>
        <taxon>Eukaryota</taxon>
        <taxon>Sar</taxon>
        <taxon>Alveolata</taxon>
        <taxon>Ciliophora</taxon>
        <taxon>Postciliodesmatophora</taxon>
        <taxon>Heterotrichea</taxon>
        <taxon>Heterotrichida</taxon>
        <taxon>Blepharismidae</taxon>
        <taxon>Blepharisma</taxon>
    </lineage>
</organism>
<name>A0AAU9K8S8_9CILI</name>
<proteinExistence type="predicted"/>
<keyword evidence="3" id="KW-1185">Reference proteome</keyword>